<evidence type="ECO:0000313" key="2">
    <source>
        <dbReference type="Proteomes" id="UP000053286"/>
    </source>
</evidence>
<sequence length="55" mass="6474">NGFKLKEGRFGLDIRKKFFMMRVLEHWNRLPREVVDAPSLEVFKVRLDGALSNLV</sequence>
<feature type="non-terminal residue" evidence="1">
    <location>
        <position position="1"/>
    </location>
</feature>
<organism evidence="1 2">
    <name type="scientific">Aptenodytes forsteri</name>
    <name type="common">Emperor penguin</name>
    <dbReference type="NCBI Taxonomy" id="9233"/>
    <lineage>
        <taxon>Eukaryota</taxon>
        <taxon>Metazoa</taxon>
        <taxon>Chordata</taxon>
        <taxon>Craniata</taxon>
        <taxon>Vertebrata</taxon>
        <taxon>Euteleostomi</taxon>
        <taxon>Archelosauria</taxon>
        <taxon>Archosauria</taxon>
        <taxon>Dinosauria</taxon>
        <taxon>Saurischia</taxon>
        <taxon>Theropoda</taxon>
        <taxon>Coelurosauria</taxon>
        <taxon>Aves</taxon>
        <taxon>Neognathae</taxon>
        <taxon>Neoaves</taxon>
        <taxon>Aequornithes</taxon>
        <taxon>Sphenisciformes</taxon>
        <taxon>Spheniscidae</taxon>
        <taxon>Aptenodytes</taxon>
    </lineage>
</organism>
<feature type="non-terminal residue" evidence="1">
    <location>
        <position position="55"/>
    </location>
</feature>
<name>A0A087QSF5_APTFO</name>
<proteinExistence type="predicted"/>
<dbReference type="EMBL" id="KL225857">
    <property type="protein sequence ID" value="KFM04159.1"/>
    <property type="molecule type" value="Genomic_DNA"/>
</dbReference>
<accession>A0A087QSF5</accession>
<evidence type="ECO:0008006" key="3">
    <source>
        <dbReference type="Google" id="ProtNLM"/>
    </source>
</evidence>
<dbReference type="AlphaFoldDB" id="A0A087QSF5"/>
<reference evidence="1 2" key="1">
    <citation type="submission" date="2014-04" db="EMBL/GenBank/DDBJ databases">
        <title>Genome evolution of avian class.</title>
        <authorList>
            <person name="Zhang G."/>
            <person name="Li C."/>
        </authorList>
    </citation>
    <scope>NUCLEOTIDE SEQUENCE [LARGE SCALE GENOMIC DNA]</scope>
    <source>
        <strain evidence="1">BGI_AS27</strain>
    </source>
</reference>
<dbReference type="Proteomes" id="UP000053286">
    <property type="component" value="Unassembled WGS sequence"/>
</dbReference>
<keyword evidence="2" id="KW-1185">Reference proteome</keyword>
<evidence type="ECO:0000313" key="1">
    <source>
        <dbReference type="EMBL" id="KFM04159.1"/>
    </source>
</evidence>
<gene>
    <name evidence="1" type="ORF">AS27_10727</name>
</gene>
<protein>
    <recommendedName>
        <fullName evidence="3">Nidogen G2 beta-barrel domain-containing protein</fullName>
    </recommendedName>
</protein>